<proteinExistence type="predicted"/>
<accession>A0A8J7R4A7</accession>
<comment type="caution">
    <text evidence="1">The sequence shown here is derived from an EMBL/GenBank/DDBJ whole genome shotgun (WGS) entry which is preliminary data.</text>
</comment>
<name>A0A8J7R4A7_9HYPH</name>
<gene>
    <name evidence="1" type="ORF">J5Y06_13220</name>
</gene>
<organism evidence="1 2">
    <name type="scientific">Tianweitania sediminis</name>
    <dbReference type="NCBI Taxonomy" id="1502156"/>
    <lineage>
        <taxon>Bacteria</taxon>
        <taxon>Pseudomonadati</taxon>
        <taxon>Pseudomonadota</taxon>
        <taxon>Alphaproteobacteria</taxon>
        <taxon>Hyphomicrobiales</taxon>
        <taxon>Phyllobacteriaceae</taxon>
        <taxon>Tianweitania</taxon>
    </lineage>
</organism>
<dbReference type="RefSeq" id="WP_209335656.1">
    <property type="nucleotide sequence ID" value="NZ_JAGIYY010000004.1"/>
</dbReference>
<evidence type="ECO:0000313" key="2">
    <source>
        <dbReference type="Proteomes" id="UP000666240"/>
    </source>
</evidence>
<reference evidence="1" key="1">
    <citation type="submission" date="2021-03" db="EMBL/GenBank/DDBJ databases">
        <title>Genome sequencing and assembly of Tianweitania sediminis.</title>
        <authorList>
            <person name="Chhetri G."/>
        </authorList>
    </citation>
    <scope>NUCLEOTIDE SEQUENCE</scope>
    <source>
        <strain evidence="1">Z8</strain>
    </source>
</reference>
<dbReference type="AlphaFoldDB" id="A0A8J7R4A7"/>
<dbReference type="Proteomes" id="UP000666240">
    <property type="component" value="Unassembled WGS sequence"/>
</dbReference>
<evidence type="ECO:0000313" key="1">
    <source>
        <dbReference type="EMBL" id="MBP0439615.1"/>
    </source>
</evidence>
<dbReference type="EMBL" id="JAGIYY010000004">
    <property type="protein sequence ID" value="MBP0439615.1"/>
    <property type="molecule type" value="Genomic_DNA"/>
</dbReference>
<sequence length="88" mass="9738">MIDDPDCDGALRCTCCGGWIRKGHLYFRESEGALCEPCAPIFKQLLDEDDSFTNADGDPLSAEERRAWFDGHIAAGGQPTDSMARKVW</sequence>
<protein>
    <submittedName>
        <fullName evidence="1">Uncharacterized protein</fullName>
    </submittedName>
</protein>
<keyword evidence="2" id="KW-1185">Reference proteome</keyword>